<protein>
    <submittedName>
        <fullName evidence="2">Uncharacterized protein</fullName>
    </submittedName>
</protein>
<sequence>MAFTVANQPETADSKGIQSESIQVHFRGCNAACGGIVTLKCRSRQRFAWGFGSKQSDSDARRHFFGTASHRHTGPNLRTEEVHHCFLSQRLPIRYGRVRSRLPSLHRVLLVISRVLHIRRKELLVHRWARTDGWPKSSGRPLLPEHWRLNRIGQCRRGAWIHTIWRDHDILGLFIARIVFTNGSECSMTKHIEAPLALTIIGLFFIGLGVFSAVTSSNFWFTAALLGLGLVQTVYYGRRYVLQRRTRA</sequence>
<keyword evidence="1" id="KW-1133">Transmembrane helix</keyword>
<gene>
    <name evidence="2" type="ORF">GY21_17825</name>
</gene>
<comment type="caution">
    <text evidence="2">The sequence shown here is derived from an EMBL/GenBank/DDBJ whole genome shotgun (WGS) entry which is preliminary data.</text>
</comment>
<evidence type="ECO:0000313" key="3">
    <source>
        <dbReference type="Proteomes" id="UP000029864"/>
    </source>
</evidence>
<keyword evidence="3" id="KW-1185">Reference proteome</keyword>
<reference evidence="2 3" key="1">
    <citation type="submission" date="2014-08" db="EMBL/GenBank/DDBJ databases">
        <authorList>
            <person name="Sisinthy S."/>
        </authorList>
    </citation>
    <scope>NUCLEOTIDE SEQUENCE [LARGE SCALE GENOMIC DNA]</scope>
    <source>
        <strain evidence="2 3">RuG17</strain>
    </source>
</reference>
<dbReference type="Proteomes" id="UP000029864">
    <property type="component" value="Unassembled WGS sequence"/>
</dbReference>
<evidence type="ECO:0000256" key="1">
    <source>
        <dbReference type="SAM" id="Phobius"/>
    </source>
</evidence>
<feature type="transmembrane region" description="Helical" evidence="1">
    <location>
        <begin position="219"/>
        <end position="237"/>
    </location>
</feature>
<feature type="transmembrane region" description="Helical" evidence="1">
    <location>
        <begin position="194"/>
        <end position="213"/>
    </location>
</feature>
<keyword evidence="1" id="KW-0812">Transmembrane</keyword>
<keyword evidence="1" id="KW-0472">Membrane</keyword>
<proteinExistence type="predicted"/>
<dbReference type="EMBL" id="JPXF01000101">
    <property type="protein sequence ID" value="KGJ72061.1"/>
    <property type="molecule type" value="Genomic_DNA"/>
</dbReference>
<name>A0A099J1C0_9MICO</name>
<organism evidence="2 3">
    <name type="scientific">Cryobacterium roopkundense</name>
    <dbReference type="NCBI Taxonomy" id="1001240"/>
    <lineage>
        <taxon>Bacteria</taxon>
        <taxon>Bacillati</taxon>
        <taxon>Actinomycetota</taxon>
        <taxon>Actinomycetes</taxon>
        <taxon>Micrococcales</taxon>
        <taxon>Microbacteriaceae</taxon>
        <taxon>Cryobacterium</taxon>
    </lineage>
</organism>
<accession>A0A099J1C0</accession>
<dbReference type="AlphaFoldDB" id="A0A099J1C0"/>
<evidence type="ECO:0000313" key="2">
    <source>
        <dbReference type="EMBL" id="KGJ72061.1"/>
    </source>
</evidence>